<dbReference type="RefSeq" id="WP_141854265.1">
    <property type="nucleotide sequence ID" value="NZ_BAAAKA010000051.1"/>
</dbReference>
<dbReference type="EMBL" id="VFMM01000001">
    <property type="protein sequence ID" value="TQJ17660.1"/>
    <property type="molecule type" value="Genomic_DNA"/>
</dbReference>
<evidence type="ECO:0000259" key="3">
    <source>
        <dbReference type="PROSITE" id="PS51000"/>
    </source>
</evidence>
<evidence type="ECO:0000313" key="5">
    <source>
        <dbReference type="Proteomes" id="UP000316298"/>
    </source>
</evidence>
<dbReference type="PIRSF" id="PIRSF016838">
    <property type="entry name" value="PafC"/>
    <property type="match status" value="1"/>
</dbReference>
<comment type="caution">
    <text evidence="4">The sequence shown here is derived from an EMBL/GenBank/DDBJ whole genome shotgun (WGS) entry which is preliminary data.</text>
</comment>
<dbReference type="InterPro" id="IPR036390">
    <property type="entry name" value="WH_DNA-bd_sf"/>
</dbReference>
<dbReference type="InterPro" id="IPR026881">
    <property type="entry name" value="WYL_dom"/>
</dbReference>
<proteinExistence type="predicted"/>
<dbReference type="Pfam" id="PF13280">
    <property type="entry name" value="WYL"/>
    <property type="match status" value="1"/>
</dbReference>
<name>A0A542EQN4_9ACTN</name>
<dbReference type="PANTHER" id="PTHR34580:SF3">
    <property type="entry name" value="PROTEIN PAFB"/>
    <property type="match status" value="1"/>
</dbReference>
<dbReference type="Gene3D" id="1.10.10.10">
    <property type="entry name" value="Winged helix-like DNA-binding domain superfamily/Winged helix DNA-binding domain"/>
    <property type="match status" value="1"/>
</dbReference>
<dbReference type="OrthoDB" id="8555652at2"/>
<dbReference type="SUPFAM" id="SSF46785">
    <property type="entry name" value="Winged helix' DNA-binding domain"/>
    <property type="match status" value="1"/>
</dbReference>
<dbReference type="InterPro" id="IPR036388">
    <property type="entry name" value="WH-like_DNA-bd_sf"/>
</dbReference>
<keyword evidence="2" id="KW-0804">Transcription</keyword>
<feature type="domain" description="HTH deoR-type" evidence="3">
    <location>
        <begin position="4"/>
        <end position="59"/>
    </location>
</feature>
<dbReference type="InterPro" id="IPR028349">
    <property type="entry name" value="PafC-like"/>
</dbReference>
<protein>
    <submittedName>
        <fullName evidence="4">Putative DNA-binding transcriptional regulator YafY</fullName>
    </submittedName>
</protein>
<dbReference type="PROSITE" id="PS52050">
    <property type="entry name" value="WYL"/>
    <property type="match status" value="1"/>
</dbReference>
<dbReference type="PANTHER" id="PTHR34580">
    <property type="match status" value="1"/>
</dbReference>
<reference evidence="4 5" key="1">
    <citation type="submission" date="2019-06" db="EMBL/GenBank/DDBJ databases">
        <title>Sequencing the genomes of 1000 actinobacteria strains.</title>
        <authorList>
            <person name="Klenk H.-P."/>
        </authorList>
    </citation>
    <scope>NUCLEOTIDE SEQUENCE [LARGE SCALE GENOMIC DNA]</scope>
    <source>
        <strain evidence="4 5">DSM 17305</strain>
    </source>
</reference>
<dbReference type="Proteomes" id="UP000316298">
    <property type="component" value="Unassembled WGS sequence"/>
</dbReference>
<evidence type="ECO:0000256" key="2">
    <source>
        <dbReference type="ARBA" id="ARBA00023163"/>
    </source>
</evidence>
<keyword evidence="5" id="KW-1185">Reference proteome</keyword>
<evidence type="ECO:0000313" key="4">
    <source>
        <dbReference type="EMBL" id="TQJ17660.1"/>
    </source>
</evidence>
<dbReference type="Pfam" id="PF08279">
    <property type="entry name" value="HTH_11"/>
    <property type="match status" value="1"/>
</dbReference>
<accession>A0A542EQN4</accession>
<keyword evidence="4" id="KW-0238">DNA-binding</keyword>
<dbReference type="InterPro" id="IPR051534">
    <property type="entry name" value="CBASS_pafABC_assoc_protein"/>
</dbReference>
<dbReference type="PROSITE" id="PS51000">
    <property type="entry name" value="HTH_DEOR_2"/>
    <property type="match status" value="1"/>
</dbReference>
<dbReference type="GO" id="GO:0003700">
    <property type="term" value="F:DNA-binding transcription factor activity"/>
    <property type="evidence" value="ECO:0007669"/>
    <property type="project" value="InterPro"/>
</dbReference>
<dbReference type="InterPro" id="IPR001034">
    <property type="entry name" value="DeoR_HTH"/>
</dbReference>
<dbReference type="AlphaFoldDB" id="A0A542EQN4"/>
<organism evidence="4 5">
    <name type="scientific">Kribbella jejuensis</name>
    <dbReference type="NCBI Taxonomy" id="236068"/>
    <lineage>
        <taxon>Bacteria</taxon>
        <taxon>Bacillati</taxon>
        <taxon>Actinomycetota</taxon>
        <taxon>Actinomycetes</taxon>
        <taxon>Propionibacteriales</taxon>
        <taxon>Kribbellaceae</taxon>
        <taxon>Kribbella</taxon>
    </lineage>
</organism>
<dbReference type="InterPro" id="IPR057727">
    <property type="entry name" value="WCX_dom"/>
</dbReference>
<gene>
    <name evidence="4" type="ORF">FB475_1786</name>
</gene>
<sequence length="327" mass="35442">MIETSARLLKLLSLLQQPKEWSGAALAKELGVGVRTVRRDVDKLRNLGYPVDAVPGVAGYRLGAGAALPPLLLDDEEAVAVAVGLRAAANGTVAGTEEASVRALTKLEQVLPSRLRYRIELLQQVAVTPAGGPSVLPDVLLAVAAACRDHYRLRFDYRNHDGTATTRTTEPHRLVHTGRRWYLVAWDVDRDDWRTFRVDRLEPRIPTGPRFTPREVPELASTNRGVAYGAYRHQARILVQASAEQVADRFGPSIASVTPVDAGHTKRFGTGGPVTLVETGANSLEQLALYVGSLGHPFEVQDPPELIDAIRELAARLAAAISAPPDK</sequence>
<dbReference type="Pfam" id="PF25583">
    <property type="entry name" value="WCX"/>
    <property type="match status" value="1"/>
</dbReference>
<dbReference type="GO" id="GO:0003677">
    <property type="term" value="F:DNA binding"/>
    <property type="evidence" value="ECO:0007669"/>
    <property type="project" value="UniProtKB-KW"/>
</dbReference>
<keyword evidence="1" id="KW-0805">Transcription regulation</keyword>
<evidence type="ECO:0000256" key="1">
    <source>
        <dbReference type="ARBA" id="ARBA00023015"/>
    </source>
</evidence>
<dbReference type="InterPro" id="IPR013196">
    <property type="entry name" value="HTH_11"/>
</dbReference>